<dbReference type="Pfam" id="PF04277">
    <property type="entry name" value="OAD_gamma"/>
    <property type="match status" value="1"/>
</dbReference>
<evidence type="ECO:0000256" key="3">
    <source>
        <dbReference type="ARBA" id="ARBA00022692"/>
    </source>
</evidence>
<comment type="caution">
    <text evidence="8">The sequence shown here is derived from an EMBL/GenBank/DDBJ whole genome shotgun (WGS) entry which is preliminary data.</text>
</comment>
<dbReference type="EMBL" id="JBEUWX010000002">
    <property type="protein sequence ID" value="MFA9950547.1"/>
    <property type="molecule type" value="Genomic_DNA"/>
</dbReference>
<gene>
    <name evidence="8" type="ORF">ABCS64_09500</name>
</gene>
<evidence type="ECO:0000256" key="6">
    <source>
        <dbReference type="SAM" id="MobiDB-lite"/>
    </source>
</evidence>
<evidence type="ECO:0000256" key="7">
    <source>
        <dbReference type="SAM" id="Phobius"/>
    </source>
</evidence>
<evidence type="ECO:0000256" key="5">
    <source>
        <dbReference type="ARBA" id="ARBA00023136"/>
    </source>
</evidence>
<dbReference type="InterPro" id="IPR005899">
    <property type="entry name" value="Na_pump_deCOase"/>
</dbReference>
<keyword evidence="9" id="KW-1185">Reference proteome</keyword>
<evidence type="ECO:0000256" key="4">
    <source>
        <dbReference type="ARBA" id="ARBA00022989"/>
    </source>
</evidence>
<feature type="compositionally biased region" description="Acidic residues" evidence="6">
    <location>
        <begin position="42"/>
        <end position="61"/>
    </location>
</feature>
<evidence type="ECO:0000313" key="8">
    <source>
        <dbReference type="EMBL" id="MFA9950547.1"/>
    </source>
</evidence>
<protein>
    <submittedName>
        <fullName evidence="8">OadG family protein</fullName>
    </submittedName>
</protein>
<feature type="transmembrane region" description="Helical" evidence="7">
    <location>
        <begin position="12"/>
        <end position="33"/>
    </location>
</feature>
<dbReference type="RefSeq" id="WP_418891595.1">
    <property type="nucleotide sequence ID" value="NZ_JBEUWX010000002.1"/>
</dbReference>
<keyword evidence="2" id="KW-1003">Cell membrane</keyword>
<sequence length="134" mass="14342">MEHLDWGLEMTVLGMGLVFAMLALLWLILTIVLKFDKEEEVEEASAADDDAADDDAAEEAETATAAVSASDNGQTIDGMAADVLAAIMVAAMKHKLILRGEAAPMVRTNWPGTQPSRWAAAGRVRQTSTWTPKG</sequence>
<organism evidence="8 9">
    <name type="scientific">Dentiradicibacter hellwigii</name>
    <dbReference type="NCBI Taxonomy" id="3149053"/>
    <lineage>
        <taxon>Bacteria</taxon>
        <taxon>Pseudomonadati</taxon>
        <taxon>Pseudomonadota</taxon>
        <taxon>Betaproteobacteria</taxon>
        <taxon>Rhodocyclales</taxon>
        <taxon>Rhodocyclaceae</taxon>
        <taxon>Dentiradicibacter</taxon>
    </lineage>
</organism>
<evidence type="ECO:0000256" key="1">
    <source>
        <dbReference type="ARBA" id="ARBA00004236"/>
    </source>
</evidence>
<keyword evidence="4 7" id="KW-1133">Transmembrane helix</keyword>
<keyword evidence="3 7" id="KW-0812">Transmembrane</keyword>
<dbReference type="Proteomes" id="UP001574673">
    <property type="component" value="Unassembled WGS sequence"/>
</dbReference>
<reference evidence="9" key="1">
    <citation type="submission" date="2024-06" db="EMBL/GenBank/DDBJ databases">
        <title>Radixoralia hellwigii gen. nov., sp nov., isolated from a root canal in the human oral cavity.</title>
        <authorList>
            <person name="Bartsch S."/>
            <person name="Wittmer A."/>
            <person name="Schulz A.-K."/>
            <person name="Neumann-Schaal M."/>
            <person name="Wolf J."/>
            <person name="Gronow S."/>
            <person name="Tennert C."/>
            <person name="Haecker G."/>
            <person name="Cieplik F."/>
            <person name="Al-Ahmad A."/>
        </authorList>
    </citation>
    <scope>NUCLEOTIDE SEQUENCE [LARGE SCALE GENOMIC DNA]</scope>
    <source>
        <strain evidence="9">Wk13</strain>
    </source>
</reference>
<comment type="subcellular location">
    <subcellularLocation>
        <location evidence="1">Cell membrane</location>
    </subcellularLocation>
</comment>
<keyword evidence="5 7" id="KW-0472">Membrane</keyword>
<feature type="compositionally biased region" description="Low complexity" evidence="6">
    <location>
        <begin position="62"/>
        <end position="71"/>
    </location>
</feature>
<name>A0ABV4UG33_9RHOO</name>
<accession>A0ABV4UG33</accession>
<proteinExistence type="predicted"/>
<evidence type="ECO:0000256" key="2">
    <source>
        <dbReference type="ARBA" id="ARBA00022475"/>
    </source>
</evidence>
<feature type="region of interest" description="Disordered" evidence="6">
    <location>
        <begin position="42"/>
        <end position="71"/>
    </location>
</feature>
<evidence type="ECO:0000313" key="9">
    <source>
        <dbReference type="Proteomes" id="UP001574673"/>
    </source>
</evidence>